<dbReference type="EMBL" id="NKHZ01000060">
    <property type="protein sequence ID" value="PNS15940.1"/>
    <property type="molecule type" value="Genomic_DNA"/>
</dbReference>
<feature type="transmembrane region" description="Helical" evidence="1">
    <location>
        <begin position="12"/>
        <end position="32"/>
    </location>
</feature>
<dbReference type="InterPro" id="IPR023296">
    <property type="entry name" value="Glyco_hydro_beta-prop_sf"/>
</dbReference>
<dbReference type="InParanoid" id="A0A2K1QM44"/>
<organism evidence="2 3">
    <name type="scientific">Sphaceloma murrayae</name>
    <dbReference type="NCBI Taxonomy" id="2082308"/>
    <lineage>
        <taxon>Eukaryota</taxon>
        <taxon>Fungi</taxon>
        <taxon>Dikarya</taxon>
        <taxon>Ascomycota</taxon>
        <taxon>Pezizomycotina</taxon>
        <taxon>Dothideomycetes</taxon>
        <taxon>Dothideomycetidae</taxon>
        <taxon>Myriangiales</taxon>
        <taxon>Elsinoaceae</taxon>
        <taxon>Sphaceloma</taxon>
    </lineage>
</organism>
<evidence type="ECO:0000313" key="3">
    <source>
        <dbReference type="Proteomes" id="UP000243797"/>
    </source>
</evidence>
<dbReference type="Proteomes" id="UP000243797">
    <property type="component" value="Unassembled WGS sequence"/>
</dbReference>
<evidence type="ECO:0000256" key="1">
    <source>
        <dbReference type="SAM" id="Phobius"/>
    </source>
</evidence>
<keyword evidence="1" id="KW-0812">Transmembrane</keyword>
<gene>
    <name evidence="2" type="ORF">CAC42_4341</name>
</gene>
<dbReference type="OrthoDB" id="2522565at2759"/>
<reference evidence="2 3" key="1">
    <citation type="submission" date="2017-06" db="EMBL/GenBank/DDBJ databases">
        <title>Draft genome sequence of a variant of Elsinoe murrayae.</title>
        <authorList>
            <person name="Cheng Q."/>
        </authorList>
    </citation>
    <scope>NUCLEOTIDE SEQUENCE [LARGE SCALE GENOMIC DNA]</scope>
    <source>
        <strain evidence="2 3">CQ-2017a</strain>
    </source>
</reference>
<dbReference type="Gene3D" id="2.115.10.20">
    <property type="entry name" value="Glycosyl hydrolase domain, family 43"/>
    <property type="match status" value="1"/>
</dbReference>
<proteinExistence type="predicted"/>
<dbReference type="AlphaFoldDB" id="A0A2K1QM44"/>
<comment type="caution">
    <text evidence="2">The sequence shown here is derived from an EMBL/GenBank/DDBJ whole genome shotgun (WGS) entry which is preliminary data.</text>
</comment>
<keyword evidence="1" id="KW-0472">Membrane</keyword>
<sequence>MLVTTSRGGISVLFGVLVAVLLVSLYTFPSVITLKSTVLGQQARQTLQSLHDGAKQYAGISEHQGIPWVEQAPNIPSPNKVGDAGDRGLAAPGVVSPLPFIDPRLDAYHEVRSRSTADGKYFEMDFSPYTAINPNMIPHPHEPDTWIMVAQRHKVGTRNAFWFTELVCDAIFQNGALKCKEIPSILPIAATSSGHCDENLGYFTLNIGPHDARVFWGPDRPYAMFGSNSMHNCFGQHIQDFRMLVNWNEVPDLLAPFRFGTDLPRPPPYSQVEKNWFVFWDASGDMYLHYDVAPTRSFARLNADSSVGEDLAMASRPRDEACFQQHGPVIDAAASESIHQATNSLAITMCNRMDGECQRTTENTYIMAIFHKKRHRHLHSTYEPYVMLFKQTAPFELHAISSKPLWIHGRKKSGEIERLEAGETEMMYLTSINWRDNGTRYAGYLDDTIFVGFGIEDRRTAGIDVLAEDLLGDLGLC</sequence>
<accession>A0A2K1QM44</accession>
<keyword evidence="3" id="KW-1185">Reference proteome</keyword>
<name>A0A2K1QM44_9PEZI</name>
<protein>
    <submittedName>
        <fullName evidence="2">Uncharacterized protein</fullName>
    </submittedName>
</protein>
<evidence type="ECO:0000313" key="2">
    <source>
        <dbReference type="EMBL" id="PNS15940.1"/>
    </source>
</evidence>
<keyword evidence="1" id="KW-1133">Transmembrane helix</keyword>